<evidence type="ECO:0000313" key="1">
    <source>
        <dbReference type="EMBL" id="MFC3834556.1"/>
    </source>
</evidence>
<organism evidence="1 2">
    <name type="scientific">Deinococcus rufus</name>
    <dbReference type="NCBI Taxonomy" id="2136097"/>
    <lineage>
        <taxon>Bacteria</taxon>
        <taxon>Thermotogati</taxon>
        <taxon>Deinococcota</taxon>
        <taxon>Deinococci</taxon>
        <taxon>Deinococcales</taxon>
        <taxon>Deinococcaceae</taxon>
        <taxon>Deinococcus</taxon>
    </lineage>
</organism>
<dbReference type="EMBL" id="JBHRZG010000024">
    <property type="protein sequence ID" value="MFC3834556.1"/>
    <property type="molecule type" value="Genomic_DNA"/>
</dbReference>
<protein>
    <submittedName>
        <fullName evidence="1">Uncharacterized protein</fullName>
    </submittedName>
</protein>
<accession>A0ABV7ZEL8</accession>
<sequence>MRERLIIENPAVIGLLLDHQRTLNLLPFFLAPHTVAQAAAHRGVKANQMAYWVGRYVQAGILEGVGEATPVRGSRSPGQLYRVTAAEFVLLPAGGYAAEEIVDRTYGPMWASLREAVIHDTDEVASRWAIRIWLYQNRLVTQQEIPVEQIGQEVLVPEGNALNLWMTARFDAATLADLRSELEGVFNRYAARIIRDRPELPRTTVHLALARKVD</sequence>
<reference evidence="2" key="1">
    <citation type="journal article" date="2019" name="Int. J. Syst. Evol. Microbiol.">
        <title>The Global Catalogue of Microorganisms (GCM) 10K type strain sequencing project: providing services to taxonomists for standard genome sequencing and annotation.</title>
        <authorList>
            <consortium name="The Broad Institute Genomics Platform"/>
            <consortium name="The Broad Institute Genome Sequencing Center for Infectious Disease"/>
            <person name="Wu L."/>
            <person name="Ma J."/>
        </authorList>
    </citation>
    <scope>NUCLEOTIDE SEQUENCE [LARGE SCALE GENOMIC DNA]</scope>
    <source>
        <strain evidence="2">CCTCC AB 2017081</strain>
    </source>
</reference>
<name>A0ABV7ZEL8_9DEIO</name>
<dbReference type="Proteomes" id="UP001595803">
    <property type="component" value="Unassembled WGS sequence"/>
</dbReference>
<dbReference type="RefSeq" id="WP_295820323.1">
    <property type="nucleotide sequence ID" value="NZ_JBHRZG010000024.1"/>
</dbReference>
<evidence type="ECO:0000313" key="2">
    <source>
        <dbReference type="Proteomes" id="UP001595803"/>
    </source>
</evidence>
<proteinExistence type="predicted"/>
<keyword evidence="2" id="KW-1185">Reference proteome</keyword>
<gene>
    <name evidence="1" type="ORF">ACFOSB_17005</name>
</gene>
<comment type="caution">
    <text evidence="1">The sequence shown here is derived from an EMBL/GenBank/DDBJ whole genome shotgun (WGS) entry which is preliminary data.</text>
</comment>